<comment type="caution">
    <text evidence="7">The sequence shown here is derived from an EMBL/GenBank/DDBJ whole genome shotgun (WGS) entry which is preliminary data.</text>
</comment>
<dbReference type="RefSeq" id="WP_200239144.1">
    <property type="nucleotide sequence ID" value="NZ_NRRV01000037.1"/>
</dbReference>
<name>A0ABS1CJZ1_9GAMM</name>
<evidence type="ECO:0000256" key="5">
    <source>
        <dbReference type="SAM" id="Phobius"/>
    </source>
</evidence>
<dbReference type="InterPro" id="IPR002123">
    <property type="entry name" value="Plipid/glycerol_acylTrfase"/>
</dbReference>
<dbReference type="PANTHER" id="PTHR10434:SF40">
    <property type="entry name" value="1-ACYL-SN-GLYCEROL-3-PHOSPHATE ACYLTRANSFERASE"/>
    <property type="match status" value="1"/>
</dbReference>
<keyword evidence="8" id="KW-1185">Reference proteome</keyword>
<evidence type="ECO:0000256" key="4">
    <source>
        <dbReference type="SAM" id="MobiDB-lite"/>
    </source>
</evidence>
<feature type="domain" description="Phospholipid/glycerol acyltransferase" evidence="6">
    <location>
        <begin position="102"/>
        <end position="216"/>
    </location>
</feature>
<accession>A0ABS1CJZ1</accession>
<evidence type="ECO:0000256" key="3">
    <source>
        <dbReference type="ARBA" id="ARBA00023315"/>
    </source>
</evidence>
<dbReference type="PANTHER" id="PTHR10434">
    <property type="entry name" value="1-ACYL-SN-GLYCEROL-3-PHOSPHATE ACYLTRANSFERASE"/>
    <property type="match status" value="1"/>
</dbReference>
<evidence type="ECO:0000259" key="6">
    <source>
        <dbReference type="SMART" id="SM00563"/>
    </source>
</evidence>
<dbReference type="SMART" id="SM00563">
    <property type="entry name" value="PlsC"/>
    <property type="match status" value="1"/>
</dbReference>
<comment type="pathway">
    <text evidence="1">Lipid metabolism.</text>
</comment>
<gene>
    <name evidence="7" type="ORF">CKO31_14935</name>
</gene>
<dbReference type="SUPFAM" id="SSF69593">
    <property type="entry name" value="Glycerol-3-phosphate (1)-acyltransferase"/>
    <property type="match status" value="1"/>
</dbReference>
<organism evidence="7 8">
    <name type="scientific">Thiohalocapsa halophila</name>
    <dbReference type="NCBI Taxonomy" id="69359"/>
    <lineage>
        <taxon>Bacteria</taxon>
        <taxon>Pseudomonadati</taxon>
        <taxon>Pseudomonadota</taxon>
        <taxon>Gammaproteobacteria</taxon>
        <taxon>Chromatiales</taxon>
        <taxon>Chromatiaceae</taxon>
        <taxon>Thiohalocapsa</taxon>
    </lineage>
</organism>
<dbReference type="CDD" id="cd07989">
    <property type="entry name" value="LPLAT_AGPAT-like"/>
    <property type="match status" value="1"/>
</dbReference>
<feature type="region of interest" description="Disordered" evidence="4">
    <location>
        <begin position="1"/>
        <end position="20"/>
    </location>
</feature>
<keyword evidence="2" id="KW-0808">Transferase</keyword>
<dbReference type="Proteomes" id="UP000748752">
    <property type="component" value="Unassembled WGS sequence"/>
</dbReference>
<evidence type="ECO:0000313" key="7">
    <source>
        <dbReference type="EMBL" id="MBK1632008.1"/>
    </source>
</evidence>
<feature type="transmembrane region" description="Helical" evidence="5">
    <location>
        <begin position="36"/>
        <end position="60"/>
    </location>
</feature>
<evidence type="ECO:0000256" key="2">
    <source>
        <dbReference type="ARBA" id="ARBA00022679"/>
    </source>
</evidence>
<evidence type="ECO:0000313" key="8">
    <source>
        <dbReference type="Proteomes" id="UP000748752"/>
    </source>
</evidence>
<evidence type="ECO:0000256" key="1">
    <source>
        <dbReference type="ARBA" id="ARBA00005189"/>
    </source>
</evidence>
<dbReference type="Pfam" id="PF01553">
    <property type="entry name" value="Acyltransferase"/>
    <property type="match status" value="1"/>
</dbReference>
<keyword evidence="5" id="KW-0472">Membrane</keyword>
<keyword evidence="3 7" id="KW-0012">Acyltransferase</keyword>
<dbReference type="GO" id="GO:0016746">
    <property type="term" value="F:acyltransferase activity"/>
    <property type="evidence" value="ECO:0007669"/>
    <property type="project" value="UniProtKB-KW"/>
</dbReference>
<reference evidence="7 8" key="1">
    <citation type="journal article" date="2020" name="Microorganisms">
        <title>Osmotic Adaptation and Compatible Solute Biosynthesis of Phototrophic Bacteria as Revealed from Genome Analyses.</title>
        <authorList>
            <person name="Imhoff J.F."/>
            <person name="Rahn T."/>
            <person name="Kunzel S."/>
            <person name="Keller A."/>
            <person name="Neulinger S.C."/>
        </authorList>
    </citation>
    <scope>NUCLEOTIDE SEQUENCE [LARGE SCALE GENOMIC DNA]</scope>
    <source>
        <strain evidence="7 8">DSM 6210</strain>
    </source>
</reference>
<proteinExistence type="predicted"/>
<sequence length="270" mass="29308">MQQPTAAKADSASSPTAAKAPGSTQAASLAVRLRSIAFVILSSLLAVVHAPLVFLVAPFLSFEQRYRFVNIWSVVIMWLLRHLNGVRIQVEGREHIPEDRGVVVMANHQSPWETFYLQILVSPQATILKKELLWIPFFGWGLALLKPIAINRSMGSQALKTILREGAARLADGISVMIFPEGTRQPPGTIGHFNSGGAMLATRAGAEVLPVAHNSGDCWPGRSIMRYPGTIRMVIGEPIPSNGKSTKALNAEVEQWIHAHYPGELAAPIG</sequence>
<keyword evidence="5" id="KW-1133">Transmembrane helix</keyword>
<keyword evidence="5" id="KW-0812">Transmembrane</keyword>
<dbReference type="EMBL" id="NRRV01000037">
    <property type="protein sequence ID" value="MBK1632008.1"/>
    <property type="molecule type" value="Genomic_DNA"/>
</dbReference>
<protein>
    <submittedName>
        <fullName evidence="7">1-acyl-sn-glycerol-3-phosphate acyltransferase</fullName>
    </submittedName>
</protein>